<gene>
    <name evidence="4" type="ORF">AWB75_05668</name>
</gene>
<evidence type="ECO:0000256" key="2">
    <source>
        <dbReference type="ARBA" id="ARBA00010742"/>
    </source>
</evidence>
<dbReference type="SUPFAM" id="SSF53850">
    <property type="entry name" value="Periplasmic binding protein-like II"/>
    <property type="match status" value="1"/>
</dbReference>
<keyword evidence="5" id="KW-1185">Reference proteome</keyword>
<dbReference type="AlphaFoldDB" id="A0A158CSE9"/>
<dbReference type="InterPro" id="IPR006311">
    <property type="entry name" value="TAT_signal"/>
</dbReference>
<organism evidence="4 5">
    <name type="scientific">Caballeronia catudaia</name>
    <dbReference type="NCBI Taxonomy" id="1777136"/>
    <lineage>
        <taxon>Bacteria</taxon>
        <taxon>Pseudomonadati</taxon>
        <taxon>Pseudomonadota</taxon>
        <taxon>Betaproteobacteria</taxon>
        <taxon>Burkholderiales</taxon>
        <taxon>Burkholderiaceae</taxon>
        <taxon>Caballeronia</taxon>
    </lineage>
</organism>
<keyword evidence="3" id="KW-0732">Signal</keyword>
<dbReference type="Gene3D" id="3.40.190.10">
    <property type="entry name" value="Periplasmic binding protein-like II"/>
    <property type="match status" value="2"/>
</dbReference>
<proteinExistence type="inferred from homology"/>
<evidence type="ECO:0000256" key="1">
    <source>
        <dbReference type="ARBA" id="ARBA00004418"/>
    </source>
</evidence>
<evidence type="ECO:0000313" key="5">
    <source>
        <dbReference type="Proteomes" id="UP000054870"/>
    </source>
</evidence>
<dbReference type="NCBIfam" id="TIGR01409">
    <property type="entry name" value="TAT_signal_seq"/>
    <property type="match status" value="1"/>
</dbReference>
<dbReference type="Proteomes" id="UP000054870">
    <property type="component" value="Unassembled WGS sequence"/>
</dbReference>
<dbReference type="InterPro" id="IPR019546">
    <property type="entry name" value="TAT_signal_bac_arc"/>
</dbReference>
<dbReference type="GO" id="GO:0042597">
    <property type="term" value="C:periplasmic space"/>
    <property type="evidence" value="ECO:0007669"/>
    <property type="project" value="UniProtKB-SubCell"/>
</dbReference>
<protein>
    <submittedName>
        <fullName evidence="4">Transport protein</fullName>
    </submittedName>
</protein>
<dbReference type="GO" id="GO:0042918">
    <property type="term" value="P:alkanesulfonate transmembrane transport"/>
    <property type="evidence" value="ECO:0007669"/>
    <property type="project" value="TreeGrafter"/>
</dbReference>
<comment type="similarity">
    <text evidence="2">Belongs to the bacterial solute-binding protein SsuA/TauA family.</text>
</comment>
<evidence type="ECO:0000313" key="4">
    <source>
        <dbReference type="EMBL" id="SAK85302.1"/>
    </source>
</evidence>
<dbReference type="PROSITE" id="PS51318">
    <property type="entry name" value="TAT"/>
    <property type="match status" value="1"/>
</dbReference>
<dbReference type="PANTHER" id="PTHR30024">
    <property type="entry name" value="ALIPHATIC SULFONATES-BINDING PROTEIN-RELATED"/>
    <property type="match status" value="1"/>
</dbReference>
<dbReference type="EMBL" id="FCOF02000039">
    <property type="protein sequence ID" value="SAK85302.1"/>
    <property type="molecule type" value="Genomic_DNA"/>
</dbReference>
<accession>A0A158CSE9</accession>
<reference evidence="4" key="1">
    <citation type="submission" date="2016-01" db="EMBL/GenBank/DDBJ databases">
        <authorList>
            <person name="Peeters C."/>
        </authorList>
    </citation>
    <scope>NUCLEOTIDE SEQUENCE [LARGE SCALE GENOMIC DNA]</scope>
    <source>
        <strain evidence="4">LMG 29318</strain>
    </source>
</reference>
<dbReference type="PANTHER" id="PTHR30024:SF47">
    <property type="entry name" value="TAURINE-BINDING PERIPLASMIC PROTEIN"/>
    <property type="match status" value="1"/>
</dbReference>
<dbReference type="OrthoDB" id="9180959at2"/>
<comment type="subcellular location">
    <subcellularLocation>
        <location evidence="1">Periplasm</location>
    </subcellularLocation>
</comment>
<dbReference type="RefSeq" id="WP_087086948.1">
    <property type="nucleotide sequence ID" value="NZ_FCOF02000039.1"/>
</dbReference>
<evidence type="ECO:0000256" key="3">
    <source>
        <dbReference type="ARBA" id="ARBA00022729"/>
    </source>
</evidence>
<comment type="caution">
    <text evidence="4">The sequence shown here is derived from an EMBL/GenBank/DDBJ whole genome shotgun (WGS) entry which is preliminary data.</text>
</comment>
<name>A0A158CSE9_9BURK</name>
<sequence length="363" mass="38856">MNTNDLKVSRRRFLAMAAAGGASLALPRAALSKAGDHLTMLMGSGGPLLAWAPHFLAETMGYYKEEGLTLERIYTRSGPAGMTALVSGAGNAYYTAPGELLAATARGQKFKILMAQSAFNELYFMVSPSYAAKHSITGDSTPLGQRLSTVKNFKGLRCGVTSPGSITDYCARQVLAQSGLDPASDATIVPLQSTSNMIAAMANGTIDAMVATPPVTSIAAARVGAVFFLSVSKDEISGFKSLAGHLIEARVADVEQNPDLYAAIVRADTRGLRYVIENKKEAGEALYKAQFSSTVEPTVWASVWEQNWSQFKSPYVTKQSLEAWVTMKLVPGVSDPKALHLDEVLDMRFVDQAVKKIGWKASA</sequence>
<dbReference type="Pfam" id="PF13379">
    <property type="entry name" value="NMT1_2"/>
    <property type="match status" value="1"/>
</dbReference>